<accession>A0A1Q8YHP2</accession>
<evidence type="ECO:0000313" key="2">
    <source>
        <dbReference type="Proteomes" id="UP000185911"/>
    </source>
</evidence>
<organism evidence="1 2">
    <name type="scientific">Rhodoferax antarcticus ANT.BR</name>
    <dbReference type="NCBI Taxonomy" id="1111071"/>
    <lineage>
        <taxon>Bacteria</taxon>
        <taxon>Pseudomonadati</taxon>
        <taxon>Pseudomonadota</taxon>
        <taxon>Betaproteobacteria</taxon>
        <taxon>Burkholderiales</taxon>
        <taxon>Comamonadaceae</taxon>
        <taxon>Rhodoferax</taxon>
    </lineage>
</organism>
<proteinExistence type="predicted"/>
<keyword evidence="2" id="KW-1185">Reference proteome</keyword>
<gene>
    <name evidence="1" type="ORF">BLL52_1411</name>
</gene>
<reference evidence="1 2" key="1">
    <citation type="submission" date="2017-01" db="EMBL/GenBank/DDBJ databases">
        <title>Genome sequence of Rhodoferax antarcticus ANT.BR, a psychrophilic purple nonsulfur bacterium from an Antarctic microbial mat.</title>
        <authorList>
            <person name="Baker J."/>
            <person name="Riester C."/>
            <person name="Skinner B."/>
            <person name="Newell A."/>
            <person name="Swingley W."/>
            <person name="Madigan M."/>
            <person name="Jung D."/>
            <person name="Asao M."/>
            <person name="Chen M."/>
            <person name="Loughlin P."/>
            <person name="Pan H."/>
            <person name="Lin S."/>
            <person name="Li N."/>
            <person name="Shaw J."/>
            <person name="Prado M."/>
            <person name="Sherman C."/>
            <person name="Li X."/>
            <person name="Tang J."/>
            <person name="Blankenship R."/>
            <person name="Zhao T."/>
            <person name="Touchman J."/>
            <person name="Sattley M."/>
        </authorList>
    </citation>
    <scope>NUCLEOTIDE SEQUENCE [LARGE SCALE GENOMIC DNA]</scope>
    <source>
        <strain evidence="1 2">ANT.BR</strain>
    </source>
</reference>
<dbReference type="EMBL" id="MSYM01000008">
    <property type="protein sequence ID" value="OLP07581.1"/>
    <property type="molecule type" value="Genomic_DNA"/>
</dbReference>
<sequence>MRPSRKETSHDCAPWRASSMNAWVDRILATVTSLLMVG</sequence>
<name>A0A1Q8YHP2_9BURK</name>
<evidence type="ECO:0000313" key="1">
    <source>
        <dbReference type="EMBL" id="OLP07581.1"/>
    </source>
</evidence>
<dbReference type="Proteomes" id="UP000185911">
    <property type="component" value="Unassembled WGS sequence"/>
</dbReference>
<protein>
    <submittedName>
        <fullName evidence="1">Uncharacterized protein</fullName>
    </submittedName>
</protein>
<dbReference type="AlphaFoldDB" id="A0A1Q8YHP2"/>
<comment type="caution">
    <text evidence="1">The sequence shown here is derived from an EMBL/GenBank/DDBJ whole genome shotgun (WGS) entry which is preliminary data.</text>
</comment>